<dbReference type="InterPro" id="IPR001468">
    <property type="entry name" value="Indole-3-GlycerolPSynthase_CS"/>
</dbReference>
<dbReference type="Gene3D" id="3.20.20.70">
    <property type="entry name" value="Aldolase class I"/>
    <property type="match status" value="2"/>
</dbReference>
<dbReference type="PANTHER" id="PTHR22854:SF2">
    <property type="entry name" value="INDOLE-3-GLYCEROL-PHOSPHATE SYNTHASE"/>
    <property type="match status" value="1"/>
</dbReference>
<evidence type="ECO:0000256" key="10">
    <source>
        <dbReference type="ARBA" id="ARBA00023141"/>
    </source>
</evidence>
<evidence type="ECO:0000256" key="12">
    <source>
        <dbReference type="ARBA" id="ARBA00023239"/>
    </source>
</evidence>
<comment type="catalytic activity">
    <reaction evidence="2 15">
        <text>1-(2-carboxyphenylamino)-1-deoxy-D-ribulose 5-phosphate + H(+) = (1S,2R)-1-C-(indol-3-yl)glycerol 3-phosphate + CO2 + H2O</text>
        <dbReference type="Rhea" id="RHEA:23476"/>
        <dbReference type="ChEBI" id="CHEBI:15377"/>
        <dbReference type="ChEBI" id="CHEBI:15378"/>
        <dbReference type="ChEBI" id="CHEBI:16526"/>
        <dbReference type="ChEBI" id="CHEBI:58613"/>
        <dbReference type="ChEBI" id="CHEBI:58866"/>
        <dbReference type="EC" id="4.1.1.48"/>
    </reaction>
</comment>
<dbReference type="NCBIfam" id="NF001377">
    <property type="entry name" value="PRK00278.2-4"/>
    <property type="match status" value="1"/>
</dbReference>
<comment type="similarity">
    <text evidence="15">Belongs to the TrpC family.</text>
</comment>
<comment type="caution">
    <text evidence="19">The sequence shown here is derived from an EMBL/GenBank/DDBJ whole genome shotgun (WGS) entry which is preliminary data.</text>
</comment>
<dbReference type="InterPro" id="IPR013798">
    <property type="entry name" value="Indole-3-glycerol_P_synth_dom"/>
</dbReference>
<reference evidence="19 20" key="1">
    <citation type="submission" date="2023-07" db="EMBL/GenBank/DDBJ databases">
        <title>Genomic Encyclopedia of Type Strains, Phase IV (KMG-IV): sequencing the most valuable type-strain genomes for metagenomic binning, comparative biology and taxonomic classification.</title>
        <authorList>
            <person name="Goeker M."/>
        </authorList>
    </citation>
    <scope>NUCLEOTIDE SEQUENCE [LARGE SCALE GENOMIC DNA]</scope>
    <source>
        <strain evidence="19 20">DSM 16980</strain>
    </source>
</reference>
<comment type="function">
    <text evidence="14">Bifunctional enzyme that catalyzes two sequential steps of tryptophan biosynthetic pathway. The first reaction is catalyzed by the isomerase, coded by the TrpF domain; the second reaction is catalyzed by the synthase, coded by the TrpC domain.</text>
</comment>
<gene>
    <name evidence="15" type="primary">trpC</name>
    <name evidence="16" type="synonym">trpF</name>
    <name evidence="19" type="ORF">J2S01_002811</name>
</gene>
<evidence type="ECO:0000259" key="18">
    <source>
        <dbReference type="Pfam" id="PF00697"/>
    </source>
</evidence>
<dbReference type="CDD" id="cd00405">
    <property type="entry name" value="PRAI"/>
    <property type="match status" value="1"/>
</dbReference>
<evidence type="ECO:0000256" key="1">
    <source>
        <dbReference type="ARBA" id="ARBA00001164"/>
    </source>
</evidence>
<evidence type="ECO:0000313" key="19">
    <source>
        <dbReference type="EMBL" id="MDQ0205073.1"/>
    </source>
</evidence>
<evidence type="ECO:0000259" key="17">
    <source>
        <dbReference type="Pfam" id="PF00218"/>
    </source>
</evidence>
<comment type="similarity">
    <text evidence="6">In the C-terminal section; belongs to the TrpF family.</text>
</comment>
<dbReference type="GO" id="GO:0004640">
    <property type="term" value="F:phosphoribosylanthranilate isomerase activity"/>
    <property type="evidence" value="ECO:0007669"/>
    <property type="project" value="UniProtKB-EC"/>
</dbReference>
<keyword evidence="20" id="KW-1185">Reference proteome</keyword>
<dbReference type="EC" id="5.3.1.24" evidence="16"/>
<comment type="pathway">
    <text evidence="3 16">Amino-acid biosynthesis; L-tryptophan biosynthesis; L-tryptophan from chorismate: step 3/5.</text>
</comment>
<evidence type="ECO:0000256" key="13">
    <source>
        <dbReference type="ARBA" id="ARBA00023268"/>
    </source>
</evidence>
<dbReference type="HAMAP" id="MF_00134_B">
    <property type="entry name" value="IGPS_B"/>
    <property type="match status" value="1"/>
</dbReference>
<keyword evidence="12 15" id="KW-0456">Lyase</keyword>
<dbReference type="InterPro" id="IPR045186">
    <property type="entry name" value="Indole-3-glycerol_P_synth"/>
</dbReference>
<keyword evidence="8 15" id="KW-0210">Decarboxylase</keyword>
<feature type="domain" description="N-(5'phosphoribosyl) anthranilate isomerase (PRAI)" evidence="18">
    <location>
        <begin position="266"/>
        <end position="458"/>
    </location>
</feature>
<keyword evidence="7 15" id="KW-0028">Amino-acid biosynthesis</keyword>
<keyword evidence="9 15" id="KW-0822">Tryptophan biosynthesis</keyword>
<dbReference type="Proteomes" id="UP001239167">
    <property type="component" value="Unassembled WGS sequence"/>
</dbReference>
<evidence type="ECO:0000256" key="5">
    <source>
        <dbReference type="ARBA" id="ARBA00007902"/>
    </source>
</evidence>
<evidence type="ECO:0000256" key="7">
    <source>
        <dbReference type="ARBA" id="ARBA00022605"/>
    </source>
</evidence>
<evidence type="ECO:0000256" key="11">
    <source>
        <dbReference type="ARBA" id="ARBA00023235"/>
    </source>
</evidence>
<feature type="domain" description="Indole-3-glycerol phosphate synthase" evidence="17">
    <location>
        <begin position="3"/>
        <end position="255"/>
    </location>
</feature>
<evidence type="ECO:0000256" key="3">
    <source>
        <dbReference type="ARBA" id="ARBA00004664"/>
    </source>
</evidence>
<evidence type="ECO:0000313" key="20">
    <source>
        <dbReference type="Proteomes" id="UP001239167"/>
    </source>
</evidence>
<dbReference type="HAMAP" id="MF_00135">
    <property type="entry name" value="PRAI"/>
    <property type="match status" value="1"/>
</dbReference>
<name>A0ABT9YB76_9FIRM</name>
<dbReference type="Pfam" id="PF00697">
    <property type="entry name" value="PRAI"/>
    <property type="match status" value="1"/>
</dbReference>
<dbReference type="SUPFAM" id="SSF51366">
    <property type="entry name" value="Ribulose-phoshate binding barrel"/>
    <property type="match status" value="2"/>
</dbReference>
<dbReference type="InterPro" id="IPR001240">
    <property type="entry name" value="PRAI_dom"/>
</dbReference>
<evidence type="ECO:0000256" key="2">
    <source>
        <dbReference type="ARBA" id="ARBA00001633"/>
    </source>
</evidence>
<keyword evidence="13" id="KW-0511">Multifunctional enzyme</keyword>
<evidence type="ECO:0000256" key="6">
    <source>
        <dbReference type="ARBA" id="ARBA00009847"/>
    </source>
</evidence>
<dbReference type="NCBIfam" id="NF006945">
    <property type="entry name" value="PRK09427.1"/>
    <property type="match status" value="1"/>
</dbReference>
<evidence type="ECO:0000256" key="9">
    <source>
        <dbReference type="ARBA" id="ARBA00022822"/>
    </source>
</evidence>
<dbReference type="GO" id="GO:0004425">
    <property type="term" value="F:indole-3-glycerol-phosphate synthase activity"/>
    <property type="evidence" value="ECO:0007669"/>
    <property type="project" value="UniProtKB-EC"/>
</dbReference>
<evidence type="ECO:0000256" key="14">
    <source>
        <dbReference type="ARBA" id="ARBA00025592"/>
    </source>
</evidence>
<dbReference type="PANTHER" id="PTHR22854">
    <property type="entry name" value="TRYPTOPHAN BIOSYNTHESIS PROTEIN"/>
    <property type="match status" value="1"/>
</dbReference>
<dbReference type="CDD" id="cd00331">
    <property type="entry name" value="IGPS"/>
    <property type="match status" value="1"/>
</dbReference>
<evidence type="ECO:0000256" key="8">
    <source>
        <dbReference type="ARBA" id="ARBA00022793"/>
    </source>
</evidence>
<evidence type="ECO:0000256" key="4">
    <source>
        <dbReference type="ARBA" id="ARBA00004696"/>
    </source>
</evidence>
<comment type="similarity">
    <text evidence="5">In the N-terminal section; belongs to the TrpC family.</text>
</comment>
<dbReference type="PROSITE" id="PS00614">
    <property type="entry name" value="IGPS"/>
    <property type="match status" value="1"/>
</dbReference>
<evidence type="ECO:0000256" key="16">
    <source>
        <dbReference type="HAMAP-Rule" id="MF_00135"/>
    </source>
</evidence>
<dbReference type="InterPro" id="IPR013785">
    <property type="entry name" value="Aldolase_TIM"/>
</dbReference>
<dbReference type="RefSeq" id="WP_307225315.1">
    <property type="nucleotide sequence ID" value="NZ_CP116940.1"/>
</dbReference>
<accession>A0ABT9YB76</accession>
<evidence type="ECO:0000256" key="15">
    <source>
        <dbReference type="HAMAP-Rule" id="MF_00134"/>
    </source>
</evidence>
<organism evidence="19 20">
    <name type="scientific">Pectinatus haikarae</name>
    <dbReference type="NCBI Taxonomy" id="349096"/>
    <lineage>
        <taxon>Bacteria</taxon>
        <taxon>Bacillati</taxon>
        <taxon>Bacillota</taxon>
        <taxon>Negativicutes</taxon>
        <taxon>Selenomonadales</taxon>
        <taxon>Selenomonadaceae</taxon>
        <taxon>Pectinatus</taxon>
    </lineage>
</organism>
<proteinExistence type="inferred from homology"/>
<dbReference type="EMBL" id="JAUSUE010000028">
    <property type="protein sequence ID" value="MDQ0205073.1"/>
    <property type="molecule type" value="Genomic_DNA"/>
</dbReference>
<comment type="pathway">
    <text evidence="4 15">Amino-acid biosynthesis; L-tryptophan biosynthesis; L-tryptophan from chorismate: step 4/5.</text>
</comment>
<comment type="catalytic activity">
    <reaction evidence="1 16">
        <text>N-(5-phospho-beta-D-ribosyl)anthranilate = 1-(2-carboxyphenylamino)-1-deoxy-D-ribulose 5-phosphate</text>
        <dbReference type="Rhea" id="RHEA:21540"/>
        <dbReference type="ChEBI" id="CHEBI:18277"/>
        <dbReference type="ChEBI" id="CHEBI:58613"/>
        <dbReference type="EC" id="5.3.1.24"/>
    </reaction>
</comment>
<dbReference type="EC" id="4.1.1.48" evidence="15"/>
<keyword evidence="10 15" id="KW-0057">Aromatic amino acid biosynthesis</keyword>
<comment type="similarity">
    <text evidence="16">Belongs to the TrpF family.</text>
</comment>
<dbReference type="Pfam" id="PF00218">
    <property type="entry name" value="IGPS"/>
    <property type="match status" value="1"/>
</dbReference>
<dbReference type="InterPro" id="IPR011060">
    <property type="entry name" value="RibuloseP-bd_barrel"/>
</dbReference>
<keyword evidence="11 16" id="KW-0413">Isomerase</keyword>
<sequence>MILEKIAAKTRIRVEERKRQKSLEKVKKEAYGRKNKNPFLFEKALRGKDISFICEVKKASPSKGIIAEDFPYLDIARDYEKAGAAAISVLTEPEFFLGSDVYLREIAAAVDIPVLRKDFTVDEYQIYEAAILGAGAVLLICALLSTEQLIRFRQIADELGISCLIEAHDDAEIKKALAAGARIIGVNNRDLRDFSVDINNSINLRKEVPADVIFISESGIKTAENIERLRKNNVQGALIGETFMRSADKVKELTKLYGPVRIPRTKICGVSRMEDIDAINMVQPDYIGFIFAPSRRQVTSSRVHEMKVPLSSSIDAAGVFVNEVTAAIINAAHSLALDVIQLHGDETEEDIIRIKKETGCAVWKAVRVKDSSDIDKWQNSAADLLLFDTFSGTEAGGTGHSFDWSLLERVDRPFMLAGGLSSKNIARAIRQAAPWGVDINSGVETDGVKDAVKIKEIMSIIRRLK</sequence>
<protein>
    <recommendedName>
        <fullName evidence="15 16">Multifunctional fusion protein</fullName>
    </recommendedName>
    <domain>
        <recommendedName>
            <fullName evidence="15">Indole-3-glycerol phosphate synthase</fullName>
            <shortName evidence="15">IGPS</shortName>
            <ecNumber evidence="15">4.1.1.48</ecNumber>
        </recommendedName>
    </domain>
    <domain>
        <recommendedName>
            <fullName evidence="16">N-(5'-phosphoribosyl)anthranilate isomerase</fullName>
            <shortName evidence="16">PRAI</shortName>
            <ecNumber evidence="16">5.3.1.24</ecNumber>
        </recommendedName>
    </domain>
</protein>